<dbReference type="InterPro" id="IPR005186">
    <property type="entry name" value="FlaG"/>
</dbReference>
<evidence type="ECO:0000313" key="2">
    <source>
        <dbReference type="EMBL" id="MBK5896405.1"/>
    </source>
</evidence>
<dbReference type="InterPro" id="IPR035924">
    <property type="entry name" value="FlaG-like_sf"/>
</dbReference>
<keyword evidence="2" id="KW-0969">Cilium</keyword>
<dbReference type="Proteomes" id="UP000604730">
    <property type="component" value="Unassembled WGS sequence"/>
</dbReference>
<dbReference type="PANTHER" id="PTHR37166">
    <property type="entry name" value="PROTEIN FLAG"/>
    <property type="match status" value="1"/>
</dbReference>
<accession>A0ABS1IWX7</accession>
<keyword evidence="2" id="KW-0966">Cell projection</keyword>
<dbReference type="PANTHER" id="PTHR37166:SF1">
    <property type="entry name" value="PROTEIN FLAG"/>
    <property type="match status" value="1"/>
</dbReference>
<dbReference type="Gene3D" id="3.30.160.170">
    <property type="entry name" value="FlaG-like"/>
    <property type="match status" value="1"/>
</dbReference>
<comment type="caution">
    <text evidence="2">The sequence shown here is derived from an EMBL/GenBank/DDBJ whole genome shotgun (WGS) entry which is preliminary data.</text>
</comment>
<reference evidence="2 3" key="1">
    <citation type="submission" date="2021-01" db="EMBL/GenBank/DDBJ databases">
        <title>Isolation and description of Catonella massiliensis sp. nov., a novel Catonella species, isolated from a stable periodontitis subject.</title>
        <authorList>
            <person name="Antezack A."/>
            <person name="Boxberger M."/>
            <person name="La Scola B."/>
            <person name="Monnet-Corti V."/>
        </authorList>
    </citation>
    <scope>NUCLEOTIDE SEQUENCE [LARGE SCALE GENOMIC DNA]</scope>
    <source>
        <strain evidence="2 3">Marseille-Q4567</strain>
    </source>
</reference>
<organism evidence="2 3">
    <name type="scientific">Catonella massiliensis</name>
    <dbReference type="NCBI Taxonomy" id="2799636"/>
    <lineage>
        <taxon>Bacteria</taxon>
        <taxon>Bacillati</taxon>
        <taxon>Bacillota</taxon>
        <taxon>Clostridia</taxon>
        <taxon>Lachnospirales</taxon>
        <taxon>Lachnospiraceae</taxon>
        <taxon>Catonella</taxon>
    </lineage>
</organism>
<dbReference type="SUPFAM" id="SSF160214">
    <property type="entry name" value="FlaG-like"/>
    <property type="match status" value="1"/>
</dbReference>
<dbReference type="RefSeq" id="WP_208427979.1">
    <property type="nucleotide sequence ID" value="NZ_JAEPRJ010000001.1"/>
</dbReference>
<feature type="compositionally biased region" description="Polar residues" evidence="1">
    <location>
        <begin position="48"/>
        <end position="57"/>
    </location>
</feature>
<keyword evidence="3" id="KW-1185">Reference proteome</keyword>
<dbReference type="Pfam" id="PF03646">
    <property type="entry name" value="FlaG"/>
    <property type="match status" value="1"/>
</dbReference>
<gene>
    <name evidence="2" type="ORF">JJN12_01200</name>
</gene>
<sequence length="140" mass="15612">MSLKVMPNAVSQSGIELNGNISYPAKSGRETKFDIDVAITGRAKNGYVGQTDNQGNENGIADSEDENRIKSAIDQANERIKQSNGYRRLAFSYNKETGKISIKVYDEITRELIKEIPPDKNKSILERIHDLAGIVVDEKR</sequence>
<dbReference type="EMBL" id="JAEPRJ010000001">
    <property type="protein sequence ID" value="MBK5896405.1"/>
    <property type="molecule type" value="Genomic_DNA"/>
</dbReference>
<proteinExistence type="predicted"/>
<name>A0ABS1IWX7_9FIRM</name>
<feature type="region of interest" description="Disordered" evidence="1">
    <location>
        <begin position="46"/>
        <end position="66"/>
    </location>
</feature>
<evidence type="ECO:0000256" key="1">
    <source>
        <dbReference type="SAM" id="MobiDB-lite"/>
    </source>
</evidence>
<keyword evidence="2" id="KW-0282">Flagellum</keyword>
<protein>
    <submittedName>
        <fullName evidence="2">Flagellar protein FlaG</fullName>
    </submittedName>
</protein>
<evidence type="ECO:0000313" key="3">
    <source>
        <dbReference type="Proteomes" id="UP000604730"/>
    </source>
</evidence>